<comment type="subcellular location">
    <subcellularLocation>
        <location evidence="1">Nucleus</location>
    </subcellularLocation>
</comment>
<feature type="compositionally biased region" description="Basic and acidic residues" evidence="5">
    <location>
        <begin position="340"/>
        <end position="350"/>
    </location>
</feature>
<name>A0A8J5XVC9_DIALT</name>
<gene>
    <name evidence="6" type="ORF">KFE25_001876</name>
</gene>
<dbReference type="Proteomes" id="UP000751190">
    <property type="component" value="Unassembled WGS sequence"/>
</dbReference>
<dbReference type="OrthoDB" id="20582at2759"/>
<comment type="similarity">
    <text evidence="2">Belongs to the THOC5 family.</text>
</comment>
<evidence type="ECO:0000256" key="2">
    <source>
        <dbReference type="ARBA" id="ARBA00008044"/>
    </source>
</evidence>
<organism evidence="6 7">
    <name type="scientific">Diacronema lutheri</name>
    <name type="common">Unicellular marine alga</name>
    <name type="synonym">Monochrysis lutheri</name>
    <dbReference type="NCBI Taxonomy" id="2081491"/>
    <lineage>
        <taxon>Eukaryota</taxon>
        <taxon>Haptista</taxon>
        <taxon>Haptophyta</taxon>
        <taxon>Pavlovophyceae</taxon>
        <taxon>Pavlovales</taxon>
        <taxon>Pavlovaceae</taxon>
        <taxon>Diacronema</taxon>
    </lineage>
</organism>
<sequence>MSAPSVPLVALRSVLSDILKDLGEISRLKLKAAAADTSSGAAKAALAEARGRSRTTAMRLLELRRLNRETWRTVEAQRASTTRAREAVDATDLRLQNLQYERSHFEREVWECESYRAGGAPVDLIDEAAFWASAPAELQAEARVASGTPGAAHAHALQTCRLRHEQAMRAELAGRLAEARALCDAMRDANARKSEFVRSLLPQLEGLASASLGAQELLNLRLTHEHDERAKAQLLPPPLRTLWQSLAAARDCFAADAAHTGVDAGHAVGPDGPTEGAPFEVLVCGDVDRARLELKALTVTRGAAVVGDTAGPGAHPGAAGAVAAGAGAADDGAEEGEAEGAEREGEGGNDRKRKRADDDDVSPVTDSHGTHPLSVELVVRIECGRQVAVLVRQAEAEADEAEAEAKRAAEAEAKRAALARGASEGGEIELIDGDDARAPHAADDTADDSTAGDARAATAAEALAAGSREDGGVRAGGAVGARAGGERAPQPARTAEPQPAAGAKPPAAQAGAGAQPSAATGARAGAATASASVGDERAKPATVIFRLRLAFHPALDVVSARVASVEPKCLAFLAAEPLLTALLPGEEDGGRPLPAEAPSAERARARGDGTSLTQLRPAMAYRWLQAAAGLATGANADALAEGAQGAEERRRAAVLAAAAACSALRERASTRLQIHFQLAALARAVAARGAARNVVAGGQLASTAAQLCAAGGGHIAQLTRWQCLSMAEMHALTAARTGIVGGPVVAPRGDTLLAHALCFVAEATHAKTGAQLQLLLRIHADHPRTRAHVLAHWLKPPPSVVLPPLNGALLRLCTASDGRPASRGAVRCDNQLLALEAGLSERLGRVEQPDGLLAAIGWLLDGVHACAGVPKASGLGERTIRGRDRRKMAVAP</sequence>
<evidence type="ECO:0000256" key="1">
    <source>
        <dbReference type="ARBA" id="ARBA00004123"/>
    </source>
</evidence>
<keyword evidence="3" id="KW-0539">Nucleus</keyword>
<feature type="coiled-coil region" evidence="4">
    <location>
        <begin position="384"/>
        <end position="414"/>
    </location>
</feature>
<reference evidence="6" key="1">
    <citation type="submission" date="2021-05" db="EMBL/GenBank/DDBJ databases">
        <title>The genome of the haptophyte Pavlova lutheri (Diacronema luteri, Pavlovales) - a model for lipid biosynthesis in eukaryotic algae.</title>
        <authorList>
            <person name="Hulatt C.J."/>
            <person name="Posewitz M.C."/>
        </authorList>
    </citation>
    <scope>NUCLEOTIDE SEQUENCE</scope>
    <source>
        <strain evidence="6">NIVA-4/92</strain>
    </source>
</reference>
<dbReference type="AlphaFoldDB" id="A0A8J5XVC9"/>
<dbReference type="EMBL" id="JAGTXO010000008">
    <property type="protein sequence ID" value="KAG8466120.1"/>
    <property type="molecule type" value="Genomic_DNA"/>
</dbReference>
<feature type="compositionally biased region" description="Basic and acidic residues" evidence="5">
    <location>
        <begin position="434"/>
        <end position="443"/>
    </location>
</feature>
<feature type="region of interest" description="Disordered" evidence="5">
    <location>
        <begin position="306"/>
        <end position="370"/>
    </location>
</feature>
<feature type="compositionally biased region" description="Low complexity" evidence="5">
    <location>
        <begin position="495"/>
        <end position="523"/>
    </location>
</feature>
<dbReference type="GO" id="GO:0003729">
    <property type="term" value="F:mRNA binding"/>
    <property type="evidence" value="ECO:0007669"/>
    <property type="project" value="TreeGrafter"/>
</dbReference>
<evidence type="ECO:0000256" key="4">
    <source>
        <dbReference type="SAM" id="Coils"/>
    </source>
</evidence>
<evidence type="ECO:0000256" key="5">
    <source>
        <dbReference type="SAM" id="MobiDB-lite"/>
    </source>
</evidence>
<feature type="compositionally biased region" description="Low complexity" evidence="5">
    <location>
        <begin position="307"/>
        <end position="330"/>
    </location>
</feature>
<dbReference type="InterPro" id="IPR019163">
    <property type="entry name" value="THO_Thoc5"/>
</dbReference>
<protein>
    <submittedName>
        <fullName evidence="6">Uncharacterized protein</fullName>
    </submittedName>
</protein>
<evidence type="ECO:0000256" key="3">
    <source>
        <dbReference type="ARBA" id="ARBA00023242"/>
    </source>
</evidence>
<dbReference type="PANTHER" id="PTHR13375:SF3">
    <property type="entry name" value="THO COMPLEX SUBUNIT 5 HOMOLOG"/>
    <property type="match status" value="1"/>
</dbReference>
<feature type="compositionally biased region" description="Gly residues" evidence="5">
    <location>
        <begin position="473"/>
        <end position="483"/>
    </location>
</feature>
<feature type="region of interest" description="Disordered" evidence="5">
    <location>
        <begin position="584"/>
        <end position="611"/>
    </location>
</feature>
<keyword evidence="7" id="KW-1185">Reference proteome</keyword>
<feature type="region of interest" description="Disordered" evidence="5">
    <location>
        <begin position="433"/>
        <end position="523"/>
    </location>
</feature>
<dbReference type="PANTHER" id="PTHR13375">
    <property type="entry name" value="FMS INTERACTING PROTEIN"/>
    <property type="match status" value="1"/>
</dbReference>
<dbReference type="Pfam" id="PF09766">
    <property type="entry name" value="FmiP_Thoc5"/>
    <property type="match status" value="1"/>
</dbReference>
<comment type="caution">
    <text evidence="6">The sequence shown here is derived from an EMBL/GenBank/DDBJ whole genome shotgun (WGS) entry which is preliminary data.</text>
</comment>
<feature type="compositionally biased region" description="Low complexity" evidence="5">
    <location>
        <begin position="448"/>
        <end position="466"/>
    </location>
</feature>
<evidence type="ECO:0000313" key="6">
    <source>
        <dbReference type="EMBL" id="KAG8466120.1"/>
    </source>
</evidence>
<dbReference type="GO" id="GO:0006406">
    <property type="term" value="P:mRNA export from nucleus"/>
    <property type="evidence" value="ECO:0007669"/>
    <property type="project" value="TreeGrafter"/>
</dbReference>
<dbReference type="GO" id="GO:0000445">
    <property type="term" value="C:THO complex part of transcription export complex"/>
    <property type="evidence" value="ECO:0007669"/>
    <property type="project" value="TreeGrafter"/>
</dbReference>
<keyword evidence="4" id="KW-0175">Coiled coil</keyword>
<proteinExistence type="inferred from homology"/>
<accession>A0A8J5XVC9</accession>
<evidence type="ECO:0000313" key="7">
    <source>
        <dbReference type="Proteomes" id="UP000751190"/>
    </source>
</evidence>